<dbReference type="PANTHER" id="PTHR44809:SF1">
    <property type="entry name" value="PROTEIN O-MANNOSYL-TRANSFERASE TMTC1"/>
    <property type="match status" value="1"/>
</dbReference>
<dbReference type="InterPro" id="IPR002201">
    <property type="entry name" value="Glyco_trans_9"/>
</dbReference>
<gene>
    <name evidence="2" type="ORF">EV678_2571</name>
</gene>
<dbReference type="Pfam" id="PF01075">
    <property type="entry name" value="Glyco_transf_9"/>
    <property type="match status" value="1"/>
</dbReference>
<dbReference type="InterPro" id="IPR052943">
    <property type="entry name" value="TMTC_O-mannosyl-trnsfr"/>
</dbReference>
<dbReference type="SUPFAM" id="SSF48452">
    <property type="entry name" value="TPR-like"/>
    <property type="match status" value="1"/>
</dbReference>
<dbReference type="Pfam" id="PF13432">
    <property type="entry name" value="TPR_16"/>
    <property type="match status" value="1"/>
</dbReference>
<dbReference type="PANTHER" id="PTHR44809">
    <property type="match status" value="1"/>
</dbReference>
<name>A0ABY0IP78_9RHOO</name>
<dbReference type="SMART" id="SM00028">
    <property type="entry name" value="TPR"/>
    <property type="match status" value="4"/>
</dbReference>
<dbReference type="InterPro" id="IPR011990">
    <property type="entry name" value="TPR-like_helical_dom_sf"/>
</dbReference>
<keyword evidence="3" id="KW-1185">Reference proteome</keyword>
<dbReference type="SUPFAM" id="SSF53756">
    <property type="entry name" value="UDP-Glycosyltransferase/glycogen phosphorylase"/>
    <property type="match status" value="1"/>
</dbReference>
<reference evidence="2 3" key="1">
    <citation type="submission" date="2019-02" db="EMBL/GenBank/DDBJ databases">
        <title>Genomic Encyclopedia of Type Strains, Phase IV (KMG-IV): sequencing the most valuable type-strain genomes for metagenomic binning, comparative biology and taxonomic classification.</title>
        <authorList>
            <person name="Goeker M."/>
        </authorList>
    </citation>
    <scope>NUCLEOTIDE SEQUENCE [LARGE SCALE GENOMIC DNA]</scope>
    <source>
        <strain evidence="2 3">DSM 21223</strain>
    </source>
</reference>
<evidence type="ECO:0000256" key="1">
    <source>
        <dbReference type="PROSITE-ProRule" id="PRU00339"/>
    </source>
</evidence>
<feature type="repeat" description="TPR" evidence="1">
    <location>
        <begin position="48"/>
        <end position="81"/>
    </location>
</feature>
<evidence type="ECO:0000313" key="3">
    <source>
        <dbReference type="Proteomes" id="UP000292136"/>
    </source>
</evidence>
<protein>
    <submittedName>
        <fullName evidence="2">Tetratricopeptide repeat protein</fullName>
    </submittedName>
</protein>
<comment type="caution">
    <text evidence="2">The sequence shown here is derived from an EMBL/GenBank/DDBJ whole genome shotgun (WGS) entry which is preliminary data.</text>
</comment>
<dbReference type="RefSeq" id="WP_130459792.1">
    <property type="nucleotide sequence ID" value="NZ_SHKM01000002.1"/>
</dbReference>
<sequence>MTLPPISASAAARAERLYHQGIACLEAGQGQQAEAHLRQALVLAPQLTRARANLGYVLEERGAWAEAEAAYRRALAEDPGLGPVWLNLGGLLLSRGRAEEALPVCLQTLTLLPGAAAAWVNLGAACICLEDFAQGERCLLKALSLEPDRPSAHINLAYLLLRQGRYEAGWECLEARPWYRELAAHTHCPRWRGEAPAGRHLLVLCEAGHGDMIQFCRYLPLLEARGARLSLVCQPALVRLFAALPGVERVIPLADLPGARGDWDAWVPLMSLPRHFATRVDSIPAALPYLQAGAPERQAWRRRLPAAGLRVGLAWRGNPRFENDGERSLPGLWTLAPLAAVPGIALVSLQKGEAEEEALWPPAGMHIAALGSELTDFADTAALIANLDLVIAVDTAVAHLAAALGVPCWLLLPRYKTDWRWLEGRQDSPWYPGVMRLFRQERRGDWDEVVSRVAGELAAWAAGATPDSGAPALEVGAHGEGA</sequence>
<evidence type="ECO:0000313" key="2">
    <source>
        <dbReference type="EMBL" id="RZT76692.1"/>
    </source>
</evidence>
<organism evidence="2 3">
    <name type="scientific">Azospira oryzae</name>
    <dbReference type="NCBI Taxonomy" id="146939"/>
    <lineage>
        <taxon>Bacteria</taxon>
        <taxon>Pseudomonadati</taxon>
        <taxon>Pseudomonadota</taxon>
        <taxon>Betaproteobacteria</taxon>
        <taxon>Rhodocyclales</taxon>
        <taxon>Rhodocyclaceae</taxon>
        <taxon>Azospira</taxon>
    </lineage>
</organism>
<feature type="repeat" description="TPR" evidence="1">
    <location>
        <begin position="116"/>
        <end position="149"/>
    </location>
</feature>
<dbReference type="Proteomes" id="UP000292136">
    <property type="component" value="Unassembled WGS sequence"/>
</dbReference>
<dbReference type="Pfam" id="PF13431">
    <property type="entry name" value="TPR_17"/>
    <property type="match status" value="1"/>
</dbReference>
<accession>A0ABY0IP78</accession>
<keyword evidence="1" id="KW-0802">TPR repeat</keyword>
<proteinExistence type="predicted"/>
<dbReference type="EMBL" id="SHKM01000002">
    <property type="protein sequence ID" value="RZT76692.1"/>
    <property type="molecule type" value="Genomic_DNA"/>
</dbReference>
<dbReference type="Gene3D" id="1.25.40.10">
    <property type="entry name" value="Tetratricopeptide repeat domain"/>
    <property type="match status" value="1"/>
</dbReference>
<dbReference type="PROSITE" id="PS50005">
    <property type="entry name" value="TPR"/>
    <property type="match status" value="2"/>
</dbReference>
<dbReference type="InterPro" id="IPR019734">
    <property type="entry name" value="TPR_rpt"/>
</dbReference>
<dbReference type="Gene3D" id="3.40.50.2000">
    <property type="entry name" value="Glycogen Phosphorylase B"/>
    <property type="match status" value="1"/>
</dbReference>